<keyword evidence="1" id="KW-0812">Transmembrane</keyword>
<protein>
    <recommendedName>
        <fullName evidence="4">Transmembrane protein 177</fullName>
    </recommendedName>
</protein>
<proteinExistence type="predicted"/>
<organism evidence="2 3">
    <name type="scientific">Mesorhabditis spiculigera</name>
    <dbReference type="NCBI Taxonomy" id="96644"/>
    <lineage>
        <taxon>Eukaryota</taxon>
        <taxon>Metazoa</taxon>
        <taxon>Ecdysozoa</taxon>
        <taxon>Nematoda</taxon>
        <taxon>Chromadorea</taxon>
        <taxon>Rhabditida</taxon>
        <taxon>Rhabditina</taxon>
        <taxon>Rhabditomorpha</taxon>
        <taxon>Rhabditoidea</taxon>
        <taxon>Rhabditidae</taxon>
        <taxon>Mesorhabditinae</taxon>
        <taxon>Mesorhabditis</taxon>
    </lineage>
</organism>
<dbReference type="AlphaFoldDB" id="A0AA36GEE7"/>
<sequence>MLRPVFHVTRRALSYRALNERGTEFLKTRVGRYVKLGILGGTIVLYPIGLLIADGPLVKFTFPWRYPCEPVPAQFERLLDEEYALFLLGQGRKPEDAVNNFHLLTDAEKQDSVARGSLGVRTGLEVALPFFFTYYNAADALCDLRQRFPKSLPQFGENIEIDWDSRLGKMLAETFVLSDEARRFLVQRDLLAHDGYAALGQRSLTYATFTAFSGLLVYAFHSMSNLFKGSFTSFVVFYCLFTAAAIYGSHHWHLLYRYITDIHADSTSARLSSSHSAGGREYYYKWLKRNRILRELCDPLYTKVTWSGDVRGIPTKIVTRYDLLKDADEDDVELSDVVGGDF</sequence>
<dbReference type="InterPro" id="IPR026620">
    <property type="entry name" value="TMEM177"/>
</dbReference>
<keyword evidence="1" id="KW-0472">Membrane</keyword>
<feature type="transmembrane region" description="Helical" evidence="1">
    <location>
        <begin position="226"/>
        <end position="247"/>
    </location>
</feature>
<dbReference type="PANTHER" id="PTHR21824:SF4">
    <property type="entry name" value="TRANSMEMBRANE PROTEIN 177"/>
    <property type="match status" value="1"/>
</dbReference>
<gene>
    <name evidence="2" type="ORF">MSPICULIGERA_LOCUS20385</name>
</gene>
<accession>A0AA36GEE7</accession>
<evidence type="ECO:0000256" key="1">
    <source>
        <dbReference type="SAM" id="Phobius"/>
    </source>
</evidence>
<feature type="non-terminal residue" evidence="2">
    <location>
        <position position="1"/>
    </location>
</feature>
<evidence type="ECO:0000313" key="3">
    <source>
        <dbReference type="Proteomes" id="UP001177023"/>
    </source>
</evidence>
<dbReference type="GO" id="GO:0016020">
    <property type="term" value="C:membrane"/>
    <property type="evidence" value="ECO:0007669"/>
    <property type="project" value="TreeGrafter"/>
</dbReference>
<dbReference type="EMBL" id="CATQJA010002664">
    <property type="protein sequence ID" value="CAJ0582245.1"/>
    <property type="molecule type" value="Genomic_DNA"/>
</dbReference>
<keyword evidence="1" id="KW-1133">Transmembrane helix</keyword>
<name>A0AA36GEE7_9BILA</name>
<keyword evidence="3" id="KW-1185">Reference proteome</keyword>
<dbReference type="Proteomes" id="UP001177023">
    <property type="component" value="Unassembled WGS sequence"/>
</dbReference>
<dbReference type="PANTHER" id="PTHR21824">
    <property type="entry name" value="TRANSMEMBRANE PROTEIN 177"/>
    <property type="match status" value="1"/>
</dbReference>
<evidence type="ECO:0008006" key="4">
    <source>
        <dbReference type="Google" id="ProtNLM"/>
    </source>
</evidence>
<feature type="transmembrane region" description="Helical" evidence="1">
    <location>
        <begin position="203"/>
        <end position="220"/>
    </location>
</feature>
<feature type="transmembrane region" description="Helical" evidence="1">
    <location>
        <begin position="33"/>
        <end position="53"/>
    </location>
</feature>
<comment type="caution">
    <text evidence="2">The sequence shown here is derived from an EMBL/GenBank/DDBJ whole genome shotgun (WGS) entry which is preliminary data.</text>
</comment>
<reference evidence="2" key="1">
    <citation type="submission" date="2023-06" db="EMBL/GenBank/DDBJ databases">
        <authorList>
            <person name="Delattre M."/>
        </authorList>
    </citation>
    <scope>NUCLEOTIDE SEQUENCE</scope>
    <source>
        <strain evidence="2">AF72</strain>
    </source>
</reference>
<evidence type="ECO:0000313" key="2">
    <source>
        <dbReference type="EMBL" id="CAJ0582245.1"/>
    </source>
</evidence>